<dbReference type="AlphaFoldDB" id="A0A4Z2DT12"/>
<proteinExistence type="predicted"/>
<sequence>MSLPRSQAITLKEFLSLHPSDASTISTQSILHNDKQTEQSLNNHQTPLWSQNLIQSINQYLLPNVEHTPSTSTLQSQNKPTFVNNNSSINHSYNKERMYSIPHEITNSSIKPTISNYTNRQQLKRSNTVGITDVTKTMQRKLLMNYATNKVNDHIPIDELLCTPRQYNQLSTQLTNLINSSNDTTYNELSDISHKQRFFSRAQSEHPIRSNNNNKNCPLYSRNNTSSTFRSVFSQRGLNLGKSIWQKNFISDQYEPKTTLGSSDNSQMSTTSYLSQRDRLRKESTVDDALIMDIKGLHSIKNNSSISNICSSSSGNNNSHYINGSLIQSSISSELPPSGLSLVTSMTTTATTTTTISSTTVLSTGTNFNLNRLSTDQSVVKDLWNRKYVEEFLKKSLSTTSTNKLLNIHNEPVHLSSSFSGQTLVQWFCRQIIQSGCSWSHGLISVVCQLCNCLLQLGVLKRDPKSKVINSTTTDKRLFGHYSSDSDGKLFKYCFVYRDIRA</sequence>
<feature type="compositionally biased region" description="Polar residues" evidence="1">
    <location>
        <begin position="209"/>
        <end position="221"/>
    </location>
</feature>
<dbReference type="OrthoDB" id="6257546at2759"/>
<keyword evidence="2" id="KW-0456">Lyase</keyword>
<gene>
    <name evidence="2" type="ORF">EWB00_007078</name>
</gene>
<feature type="region of interest" description="Disordered" evidence="1">
    <location>
        <begin position="256"/>
        <end position="279"/>
    </location>
</feature>
<feature type="region of interest" description="Disordered" evidence="1">
    <location>
        <begin position="202"/>
        <end position="221"/>
    </location>
</feature>
<organism evidence="2 3">
    <name type="scientific">Schistosoma japonicum</name>
    <name type="common">Blood fluke</name>
    <dbReference type="NCBI Taxonomy" id="6182"/>
    <lineage>
        <taxon>Eukaryota</taxon>
        <taxon>Metazoa</taxon>
        <taxon>Spiralia</taxon>
        <taxon>Lophotrochozoa</taxon>
        <taxon>Platyhelminthes</taxon>
        <taxon>Trematoda</taxon>
        <taxon>Digenea</taxon>
        <taxon>Strigeidida</taxon>
        <taxon>Schistosomatoidea</taxon>
        <taxon>Schistosomatidae</taxon>
        <taxon>Schistosoma</taxon>
    </lineage>
</organism>
<accession>A0A4Z2DT12</accession>
<name>A0A4Z2DT12_SCHJA</name>
<feature type="compositionally biased region" description="Polar residues" evidence="1">
    <location>
        <begin position="259"/>
        <end position="275"/>
    </location>
</feature>
<dbReference type="GO" id="GO:0016829">
    <property type="term" value="F:lyase activity"/>
    <property type="evidence" value="ECO:0007669"/>
    <property type="project" value="UniProtKB-KW"/>
</dbReference>
<evidence type="ECO:0000256" key="1">
    <source>
        <dbReference type="SAM" id="MobiDB-lite"/>
    </source>
</evidence>
<comment type="caution">
    <text evidence="2">The sequence shown here is derived from an EMBL/GenBank/DDBJ whole genome shotgun (WGS) entry which is preliminary data.</text>
</comment>
<evidence type="ECO:0000313" key="3">
    <source>
        <dbReference type="Proteomes" id="UP000311919"/>
    </source>
</evidence>
<keyword evidence="3" id="KW-1185">Reference proteome</keyword>
<reference evidence="2 3" key="1">
    <citation type="submission" date="2019-03" db="EMBL/GenBank/DDBJ databases">
        <title>An improved genome assembly of the fluke Schistosoma japonicum.</title>
        <authorList>
            <person name="Hu W."/>
            <person name="Luo F."/>
            <person name="Yin M."/>
            <person name="Mo X."/>
            <person name="Sun C."/>
            <person name="Wu Q."/>
            <person name="Zhu B."/>
            <person name="Xiang M."/>
            <person name="Wang J."/>
            <person name="Wang Y."/>
            <person name="Zhang T."/>
            <person name="Xu B."/>
            <person name="Zheng H."/>
            <person name="Feng Z."/>
        </authorList>
    </citation>
    <scope>NUCLEOTIDE SEQUENCE [LARGE SCALE GENOMIC DNA]</scope>
    <source>
        <strain evidence="2">HuSjv2</strain>
        <tissue evidence="2">Worms</tissue>
    </source>
</reference>
<evidence type="ECO:0000313" key="2">
    <source>
        <dbReference type="EMBL" id="TNN19619.1"/>
    </source>
</evidence>
<dbReference type="EMBL" id="SKCS01000041">
    <property type="protein sequence ID" value="TNN19619.1"/>
    <property type="molecule type" value="Genomic_DNA"/>
</dbReference>
<dbReference type="Proteomes" id="UP000311919">
    <property type="component" value="Unassembled WGS sequence"/>
</dbReference>
<protein>
    <submittedName>
        <fullName evidence="2">Sphingosine phosphate lyase</fullName>
    </submittedName>
</protein>